<dbReference type="RefSeq" id="XP_001030250.1">
    <property type="nucleotide sequence ID" value="XM_001030250.3"/>
</dbReference>
<feature type="domain" description="Arrestin-like N-terminal" evidence="1">
    <location>
        <begin position="20"/>
        <end position="153"/>
    </location>
</feature>
<name>Q22BC1_TETTS</name>
<dbReference type="InterPro" id="IPR011021">
    <property type="entry name" value="Arrestin-like_N"/>
</dbReference>
<dbReference type="GO" id="GO:0005737">
    <property type="term" value="C:cytoplasm"/>
    <property type="evidence" value="ECO:0007669"/>
    <property type="project" value="TreeGrafter"/>
</dbReference>
<dbReference type="InterPro" id="IPR014752">
    <property type="entry name" value="Arrestin-like_C"/>
</dbReference>
<accession>Q22BC1</accession>
<dbReference type="KEGG" id="tet:TTHERM_01107350"/>
<dbReference type="EMBL" id="GG662272">
    <property type="protein sequence ID" value="EAR82587.1"/>
    <property type="molecule type" value="Genomic_DNA"/>
</dbReference>
<dbReference type="GO" id="GO:0015031">
    <property type="term" value="P:protein transport"/>
    <property type="evidence" value="ECO:0007669"/>
    <property type="project" value="TreeGrafter"/>
</dbReference>
<dbReference type="InterPro" id="IPR014756">
    <property type="entry name" value="Ig_E-set"/>
</dbReference>
<evidence type="ECO:0000259" key="1">
    <source>
        <dbReference type="Pfam" id="PF00339"/>
    </source>
</evidence>
<gene>
    <name evidence="2" type="ORF">TTHERM_01107350</name>
</gene>
<dbReference type="GeneID" id="7841661"/>
<proteinExistence type="predicted"/>
<evidence type="ECO:0000313" key="2">
    <source>
        <dbReference type="EMBL" id="EAR82587.1"/>
    </source>
</evidence>
<dbReference type="PANTHER" id="PTHR11188">
    <property type="entry name" value="ARRESTIN DOMAIN CONTAINING PROTEIN"/>
    <property type="match status" value="1"/>
</dbReference>
<dbReference type="Gene3D" id="2.60.40.640">
    <property type="match status" value="2"/>
</dbReference>
<protein>
    <submittedName>
        <fullName evidence="2">Arrestin</fullName>
    </submittedName>
</protein>
<dbReference type="InterPro" id="IPR050357">
    <property type="entry name" value="Arrestin_domain-protein"/>
</dbReference>
<dbReference type="Proteomes" id="UP000009168">
    <property type="component" value="Unassembled WGS sequence"/>
</dbReference>
<dbReference type="InParanoid" id="Q22BC1"/>
<sequence>MGQSQSTSQLNQQSIGQIHIEVDKTQFQSGEKISGQVLIDLNVSLKATCLVVMLQGIEETLFSTPKQYNEKHLYQENQVQRKGYNKFHELTTEAYQFSQGKEDSRNIIGQWKLPFQISIADYLPSSFNYQDQQNCKCQIKYILTAYILESDSKQRLLTTQEIEIFQKINQVENITYQAQEYSNPLICFCCLSGQIEMQAQLDKRVYDHLEEIKLILNCDASRSFMKVSRFIVKLQGKLTMRSNKNQQIEKVFDIYSQFVSTEKSKIENKLVKLRIPKSAKIGALGLLVQYQNLITILPVMPSLFSVKSNTPLEIPFFISSVSSREKQNTSNQSNLQMVQLQKTNTSNNSNNQLDQIQQQNIQMPIPMMVNPQQNVNINNNHYTPQNIEYKKQPKKDINQIQYYKLEE</sequence>
<dbReference type="PANTHER" id="PTHR11188:SF17">
    <property type="entry name" value="FI21816P1"/>
    <property type="match status" value="1"/>
</dbReference>
<dbReference type="OrthoDB" id="290614at2759"/>
<evidence type="ECO:0000313" key="3">
    <source>
        <dbReference type="Proteomes" id="UP000009168"/>
    </source>
</evidence>
<organism evidence="2 3">
    <name type="scientific">Tetrahymena thermophila (strain SB210)</name>
    <dbReference type="NCBI Taxonomy" id="312017"/>
    <lineage>
        <taxon>Eukaryota</taxon>
        <taxon>Sar</taxon>
        <taxon>Alveolata</taxon>
        <taxon>Ciliophora</taxon>
        <taxon>Intramacronucleata</taxon>
        <taxon>Oligohymenophorea</taxon>
        <taxon>Hymenostomatida</taxon>
        <taxon>Tetrahymenina</taxon>
        <taxon>Tetrahymenidae</taxon>
        <taxon>Tetrahymena</taxon>
    </lineage>
</organism>
<dbReference type="Pfam" id="PF00339">
    <property type="entry name" value="Arrestin_N"/>
    <property type="match status" value="1"/>
</dbReference>
<dbReference type="HOGENOM" id="CLU_047343_0_0_1"/>
<keyword evidence="3" id="KW-1185">Reference proteome</keyword>
<dbReference type="AlphaFoldDB" id="Q22BC1"/>
<reference evidence="3" key="1">
    <citation type="journal article" date="2006" name="PLoS Biol.">
        <title>Macronuclear genome sequence of the ciliate Tetrahymena thermophila, a model eukaryote.</title>
        <authorList>
            <person name="Eisen J.A."/>
            <person name="Coyne R.S."/>
            <person name="Wu M."/>
            <person name="Wu D."/>
            <person name="Thiagarajan M."/>
            <person name="Wortman J.R."/>
            <person name="Badger J.H."/>
            <person name="Ren Q."/>
            <person name="Amedeo P."/>
            <person name="Jones K.M."/>
            <person name="Tallon L.J."/>
            <person name="Delcher A.L."/>
            <person name="Salzberg S.L."/>
            <person name="Silva J.C."/>
            <person name="Haas B.J."/>
            <person name="Majoros W.H."/>
            <person name="Farzad M."/>
            <person name="Carlton J.M."/>
            <person name="Smith R.K. Jr."/>
            <person name="Garg J."/>
            <person name="Pearlman R.E."/>
            <person name="Karrer K.M."/>
            <person name="Sun L."/>
            <person name="Manning G."/>
            <person name="Elde N.C."/>
            <person name="Turkewitz A.P."/>
            <person name="Asai D.J."/>
            <person name="Wilkes D.E."/>
            <person name="Wang Y."/>
            <person name="Cai H."/>
            <person name="Collins K."/>
            <person name="Stewart B.A."/>
            <person name="Lee S.R."/>
            <person name="Wilamowska K."/>
            <person name="Weinberg Z."/>
            <person name="Ruzzo W.L."/>
            <person name="Wloga D."/>
            <person name="Gaertig J."/>
            <person name="Frankel J."/>
            <person name="Tsao C.-C."/>
            <person name="Gorovsky M.A."/>
            <person name="Keeling P.J."/>
            <person name="Waller R.F."/>
            <person name="Patron N.J."/>
            <person name="Cherry J.M."/>
            <person name="Stover N.A."/>
            <person name="Krieger C.J."/>
            <person name="del Toro C."/>
            <person name="Ryder H.F."/>
            <person name="Williamson S.C."/>
            <person name="Barbeau R.A."/>
            <person name="Hamilton E.P."/>
            <person name="Orias E."/>
        </authorList>
    </citation>
    <scope>NUCLEOTIDE SEQUENCE [LARGE SCALE GENOMIC DNA]</scope>
    <source>
        <strain evidence="3">SB210</strain>
    </source>
</reference>
<dbReference type="SUPFAM" id="SSF81296">
    <property type="entry name" value="E set domains"/>
    <property type="match status" value="2"/>
</dbReference>